<evidence type="ECO:0008006" key="10">
    <source>
        <dbReference type="Google" id="ProtNLM"/>
    </source>
</evidence>
<evidence type="ECO:0000313" key="9">
    <source>
        <dbReference type="Proteomes" id="UP000013315"/>
    </source>
</evidence>
<evidence type="ECO:0000256" key="6">
    <source>
        <dbReference type="ARBA" id="ARBA00023136"/>
    </source>
</evidence>
<dbReference type="Pfam" id="PF04226">
    <property type="entry name" value="Transgly_assoc"/>
    <property type="match status" value="1"/>
</dbReference>
<evidence type="ECO:0000256" key="2">
    <source>
        <dbReference type="ARBA" id="ARBA00011006"/>
    </source>
</evidence>
<dbReference type="GO" id="GO:0005886">
    <property type="term" value="C:plasma membrane"/>
    <property type="evidence" value="ECO:0007669"/>
    <property type="project" value="UniProtKB-SubCell"/>
</dbReference>
<name>R0MAU9_STRMT</name>
<organism evidence="8 9">
    <name type="scientific">Streptococcus mitis 13/39</name>
    <dbReference type="NCBI Taxonomy" id="1239793"/>
    <lineage>
        <taxon>Bacteria</taxon>
        <taxon>Bacillati</taxon>
        <taxon>Bacillota</taxon>
        <taxon>Bacilli</taxon>
        <taxon>Lactobacillales</taxon>
        <taxon>Streptococcaceae</taxon>
        <taxon>Streptococcus</taxon>
        <taxon>Streptococcus mitis group</taxon>
    </lineage>
</organism>
<evidence type="ECO:0000256" key="3">
    <source>
        <dbReference type="ARBA" id="ARBA00022475"/>
    </source>
</evidence>
<dbReference type="AlphaFoldDB" id="R0MAU9"/>
<dbReference type="InterPro" id="IPR007341">
    <property type="entry name" value="Transgly_assoc"/>
</dbReference>
<evidence type="ECO:0000256" key="5">
    <source>
        <dbReference type="ARBA" id="ARBA00022989"/>
    </source>
</evidence>
<protein>
    <recommendedName>
        <fullName evidence="10">Transglycosylase associated protein</fullName>
    </recommendedName>
</protein>
<dbReference type="EMBL" id="AQTU01000018">
    <property type="protein sequence ID" value="EOB32121.1"/>
    <property type="molecule type" value="Genomic_DNA"/>
</dbReference>
<evidence type="ECO:0000256" key="7">
    <source>
        <dbReference type="SAM" id="Phobius"/>
    </source>
</evidence>
<feature type="transmembrane region" description="Helical" evidence="7">
    <location>
        <begin position="27"/>
        <end position="50"/>
    </location>
</feature>
<gene>
    <name evidence="8" type="ORF">D065_06937</name>
</gene>
<comment type="similarity">
    <text evidence="2">Belongs to the UPF0410 family.</text>
</comment>
<sequence length="54" mass="5252">MGIVANVFAGLVGSSVGQSLLGSWGLSIAGMALIPSIAGAAIVVTVVSFFTGEK</sequence>
<keyword evidence="4 7" id="KW-0812">Transmembrane</keyword>
<reference evidence="8 9" key="1">
    <citation type="submission" date="2013-04" db="EMBL/GenBank/DDBJ databases">
        <authorList>
            <person name="Ikryannikova L.N."/>
            <person name="Ilina E.N."/>
            <person name="Kostryukova E.S."/>
            <person name="Semashko T.A."/>
            <person name="Karpova I.Y.U."/>
            <person name="Larin A.K."/>
            <person name="Ischenko D.S."/>
            <person name="Alekseev D.G."/>
            <person name="Klimova E.A."/>
            <person name="Filimonova A.V."/>
            <person name="Savinova T.A."/>
            <person name="Filimonova O.Y.U."/>
            <person name="Dubovickaya V.A."/>
            <person name="Sidorenko S.V."/>
            <person name="Govorun V.M."/>
        </authorList>
    </citation>
    <scope>NUCLEOTIDE SEQUENCE [LARGE SCALE GENOMIC DNA]</scope>
    <source>
        <strain evidence="8 9">13/39</strain>
    </source>
</reference>
<evidence type="ECO:0000313" key="8">
    <source>
        <dbReference type="EMBL" id="EOB32121.1"/>
    </source>
</evidence>
<evidence type="ECO:0000256" key="4">
    <source>
        <dbReference type="ARBA" id="ARBA00022692"/>
    </source>
</evidence>
<accession>R0MAU9</accession>
<dbReference type="PATRIC" id="fig|1239793.3.peg.1357"/>
<keyword evidence="3" id="KW-1003">Cell membrane</keyword>
<comment type="subcellular location">
    <subcellularLocation>
        <location evidence="1">Cell membrane</location>
        <topology evidence="1">Multi-pass membrane protein</topology>
    </subcellularLocation>
</comment>
<comment type="caution">
    <text evidence="8">The sequence shown here is derived from an EMBL/GenBank/DDBJ whole genome shotgun (WGS) entry which is preliminary data.</text>
</comment>
<evidence type="ECO:0000256" key="1">
    <source>
        <dbReference type="ARBA" id="ARBA00004651"/>
    </source>
</evidence>
<keyword evidence="6 7" id="KW-0472">Membrane</keyword>
<proteinExistence type="inferred from homology"/>
<dbReference type="Proteomes" id="UP000013315">
    <property type="component" value="Unassembled WGS sequence"/>
</dbReference>
<keyword evidence="5 7" id="KW-1133">Transmembrane helix</keyword>